<feature type="domain" description="BD-FAE-like" evidence="4">
    <location>
        <begin position="47"/>
        <end position="228"/>
    </location>
</feature>
<dbReference type="GO" id="GO:0004806">
    <property type="term" value="F:triacylglycerol lipase activity"/>
    <property type="evidence" value="ECO:0007669"/>
    <property type="project" value="TreeGrafter"/>
</dbReference>
<feature type="signal peptide" evidence="3">
    <location>
        <begin position="1"/>
        <end position="15"/>
    </location>
</feature>
<dbReference type="PANTHER" id="PTHR48081">
    <property type="entry name" value="AB HYDROLASE SUPERFAMILY PROTEIN C4A8.06C"/>
    <property type="match status" value="1"/>
</dbReference>
<dbReference type="SUPFAM" id="SSF53474">
    <property type="entry name" value="alpha/beta-Hydrolases"/>
    <property type="match status" value="1"/>
</dbReference>
<keyword evidence="6" id="KW-1185">Reference proteome</keyword>
<dbReference type="AlphaFoldDB" id="A0A934RR18"/>
<evidence type="ECO:0000256" key="3">
    <source>
        <dbReference type="SAM" id="SignalP"/>
    </source>
</evidence>
<sequence>MRMLLFFCLTLLPLAADYPPQIAGARVETYAEVGEEALQVWIIGEKVEGQAKPAVVLFFGGGWRFGSPDSLKRHARFLARRGMICLLADYRVWDRQRAKVADGVTDAKAAIAWTRQHAGRLGIDPQRIAAGGASAGGHLAACAALVPGFGHDEAPNALLLFNAPLVLAPFADEDFGLLQRLTKNWLGAEPDAVSPIHHLSRRAPPTWMAHGSADAIVPIATARTFQREMEKWGASCQLFEAEEMPHAFHYRDPWFSKVMAGAEEFFRELGWLESQE</sequence>
<feature type="chain" id="PRO_5037497410" evidence="3">
    <location>
        <begin position="16"/>
        <end position="276"/>
    </location>
</feature>
<dbReference type="RefSeq" id="WP_200391762.1">
    <property type="nucleotide sequence ID" value="NZ_JAENIO010000021.1"/>
</dbReference>
<comment type="similarity">
    <text evidence="1">Belongs to the 'GDXG' lipolytic enzyme family.</text>
</comment>
<evidence type="ECO:0000313" key="5">
    <source>
        <dbReference type="EMBL" id="MBK1834327.1"/>
    </source>
</evidence>
<evidence type="ECO:0000256" key="1">
    <source>
        <dbReference type="ARBA" id="ARBA00010515"/>
    </source>
</evidence>
<evidence type="ECO:0000313" key="6">
    <source>
        <dbReference type="Proteomes" id="UP000604083"/>
    </source>
</evidence>
<dbReference type="InterPro" id="IPR050300">
    <property type="entry name" value="GDXG_lipolytic_enzyme"/>
</dbReference>
<dbReference type="Pfam" id="PF20434">
    <property type="entry name" value="BD-FAE"/>
    <property type="match status" value="1"/>
</dbReference>
<dbReference type="Gene3D" id="3.40.50.1820">
    <property type="entry name" value="alpha/beta hydrolase"/>
    <property type="match status" value="1"/>
</dbReference>
<dbReference type="PANTHER" id="PTHR48081:SF30">
    <property type="entry name" value="ACETYL-HYDROLASE LIPR-RELATED"/>
    <property type="match status" value="1"/>
</dbReference>
<protein>
    <submittedName>
        <fullName evidence="5">Alpha/beta hydrolase</fullName>
    </submittedName>
</protein>
<dbReference type="EMBL" id="JAENIO010000021">
    <property type="protein sequence ID" value="MBK1834327.1"/>
    <property type="molecule type" value="Genomic_DNA"/>
</dbReference>
<keyword evidence="2 5" id="KW-0378">Hydrolase</keyword>
<dbReference type="InterPro" id="IPR049492">
    <property type="entry name" value="BD-FAE-like_dom"/>
</dbReference>
<comment type="caution">
    <text evidence="5">The sequence shown here is derived from an EMBL/GenBank/DDBJ whole genome shotgun (WGS) entry which is preliminary data.</text>
</comment>
<evidence type="ECO:0000256" key="2">
    <source>
        <dbReference type="ARBA" id="ARBA00022801"/>
    </source>
</evidence>
<dbReference type="Proteomes" id="UP000604083">
    <property type="component" value="Unassembled WGS sequence"/>
</dbReference>
<keyword evidence="3" id="KW-0732">Signal</keyword>
<reference evidence="5" key="1">
    <citation type="submission" date="2021-01" db="EMBL/GenBank/DDBJ databases">
        <title>Modified the classification status of verrucomicrobia.</title>
        <authorList>
            <person name="Feng X."/>
        </authorList>
    </citation>
    <scope>NUCLEOTIDE SEQUENCE</scope>
    <source>
        <strain evidence="5">KCTC 12986</strain>
    </source>
</reference>
<dbReference type="InterPro" id="IPR029058">
    <property type="entry name" value="AB_hydrolase_fold"/>
</dbReference>
<evidence type="ECO:0000259" key="4">
    <source>
        <dbReference type="Pfam" id="PF20434"/>
    </source>
</evidence>
<gene>
    <name evidence="5" type="ORF">JIN78_09675</name>
</gene>
<organism evidence="5 6">
    <name type="scientific">Roseibacillus ishigakijimensis</name>
    <dbReference type="NCBI Taxonomy" id="454146"/>
    <lineage>
        <taxon>Bacteria</taxon>
        <taxon>Pseudomonadati</taxon>
        <taxon>Verrucomicrobiota</taxon>
        <taxon>Verrucomicrobiia</taxon>
        <taxon>Verrucomicrobiales</taxon>
        <taxon>Verrucomicrobiaceae</taxon>
        <taxon>Roseibacillus</taxon>
    </lineage>
</organism>
<accession>A0A934RR18</accession>
<proteinExistence type="inferred from homology"/>
<name>A0A934RR18_9BACT</name>